<feature type="region of interest" description="Disordered" evidence="1">
    <location>
        <begin position="1"/>
        <end position="28"/>
    </location>
</feature>
<feature type="compositionally biased region" description="Polar residues" evidence="1">
    <location>
        <begin position="76"/>
        <end position="90"/>
    </location>
</feature>
<reference evidence="2" key="1">
    <citation type="submission" date="2023-06" db="EMBL/GenBank/DDBJ databases">
        <title>Genome-scale phylogeny and comparative genomics of the fungal order Sordariales.</title>
        <authorList>
            <consortium name="Lawrence Berkeley National Laboratory"/>
            <person name="Hensen N."/>
            <person name="Bonometti L."/>
            <person name="Westerberg I."/>
            <person name="Brannstrom I.O."/>
            <person name="Guillou S."/>
            <person name="Cros-Aarteil S."/>
            <person name="Calhoun S."/>
            <person name="Haridas S."/>
            <person name="Kuo A."/>
            <person name="Mondo S."/>
            <person name="Pangilinan J."/>
            <person name="Riley R."/>
            <person name="Labutti K."/>
            <person name="Andreopoulos B."/>
            <person name="Lipzen A."/>
            <person name="Chen C."/>
            <person name="Yanf M."/>
            <person name="Daum C."/>
            <person name="Ng V."/>
            <person name="Clum A."/>
            <person name="Steindorff A."/>
            <person name="Ohm R."/>
            <person name="Martin F."/>
            <person name="Silar P."/>
            <person name="Natvig D."/>
            <person name="Lalanne C."/>
            <person name="Gautier V."/>
            <person name="Ament-Velasquez S.L."/>
            <person name="Kruys A."/>
            <person name="Hutchinson M.I."/>
            <person name="Powell A.J."/>
            <person name="Barry K."/>
            <person name="Miller A.N."/>
            <person name="Grigoriev I.V."/>
            <person name="Debuchy R."/>
            <person name="Gladieux P."/>
            <person name="Thoren M.H."/>
            <person name="Johannesson H."/>
        </authorList>
    </citation>
    <scope>NUCLEOTIDE SEQUENCE</scope>
    <source>
        <strain evidence="2">PSN4</strain>
    </source>
</reference>
<feature type="region of interest" description="Disordered" evidence="1">
    <location>
        <begin position="71"/>
        <end position="90"/>
    </location>
</feature>
<name>A0AAJ0BLU7_9PEZI</name>
<evidence type="ECO:0000256" key="1">
    <source>
        <dbReference type="SAM" id="MobiDB-lite"/>
    </source>
</evidence>
<dbReference type="AlphaFoldDB" id="A0AAJ0BLU7"/>
<evidence type="ECO:0000313" key="2">
    <source>
        <dbReference type="EMBL" id="KAK1760345.1"/>
    </source>
</evidence>
<proteinExistence type="predicted"/>
<comment type="caution">
    <text evidence="2">The sequence shown here is derived from an EMBL/GenBank/DDBJ whole genome shotgun (WGS) entry which is preliminary data.</text>
</comment>
<dbReference type="EMBL" id="MU839827">
    <property type="protein sequence ID" value="KAK1760345.1"/>
    <property type="molecule type" value="Genomic_DNA"/>
</dbReference>
<accession>A0AAJ0BLU7</accession>
<evidence type="ECO:0000313" key="3">
    <source>
        <dbReference type="Proteomes" id="UP001239445"/>
    </source>
</evidence>
<organism evidence="2 3">
    <name type="scientific">Echria macrotheca</name>
    <dbReference type="NCBI Taxonomy" id="438768"/>
    <lineage>
        <taxon>Eukaryota</taxon>
        <taxon>Fungi</taxon>
        <taxon>Dikarya</taxon>
        <taxon>Ascomycota</taxon>
        <taxon>Pezizomycotina</taxon>
        <taxon>Sordariomycetes</taxon>
        <taxon>Sordariomycetidae</taxon>
        <taxon>Sordariales</taxon>
        <taxon>Schizotheciaceae</taxon>
        <taxon>Echria</taxon>
    </lineage>
</organism>
<protein>
    <submittedName>
        <fullName evidence="2">Uncharacterized protein</fullName>
    </submittedName>
</protein>
<gene>
    <name evidence="2" type="ORF">QBC47DRAFT_3848</name>
</gene>
<keyword evidence="3" id="KW-1185">Reference proteome</keyword>
<dbReference type="Proteomes" id="UP001239445">
    <property type="component" value="Unassembled WGS sequence"/>
</dbReference>
<feature type="compositionally biased region" description="Basic and acidic residues" evidence="1">
    <location>
        <begin position="1"/>
        <end position="10"/>
    </location>
</feature>
<sequence length="237" mass="25671">MTAEASESHVKPSSPTPSHSGDGPSQDDWAIVPAVSSLLVAREYRIPKYLALDHGPPKSAYERKRATAGLRKPFGHTNSSHPAVTRRSLSGQSSMDILTLEQILGWGPERRGKPLTYPDPEFVSLLTKVTNGSAGLSGKVYLGSLIDRNLEWNLTVVEETPAQTGGSQSSGSSSTTSGVILASPKFQNKHTISDDYTDETRLRKRRLLALGCAAVERPPVVRPKRFLVGPIEFTNPN</sequence>